<keyword evidence="1" id="KW-1133">Transmembrane helix</keyword>
<name>A0A841TGH4_9BACL</name>
<dbReference type="AlphaFoldDB" id="A0A841TGH4"/>
<dbReference type="Proteomes" id="UP000574133">
    <property type="component" value="Unassembled WGS sequence"/>
</dbReference>
<accession>A0A841TGH4</accession>
<dbReference type="EMBL" id="JACJVN010000083">
    <property type="protein sequence ID" value="MBB6679466.1"/>
    <property type="molecule type" value="Genomic_DNA"/>
</dbReference>
<keyword evidence="1" id="KW-0472">Membrane</keyword>
<dbReference type="RefSeq" id="WP_185180725.1">
    <property type="nucleotide sequence ID" value="NZ_CBCSEP010000026.1"/>
</dbReference>
<sequence>MKRKGRKLNVGTAFLRAIVQSLAWLPITLWLAPAAPAASLGQWLALAAAASLFGAALTIGSYLWPWAVYAALIAAVAGSVARLGIDWLLPMLYAGVAAWLAGRSLPREAVCMAGVGTNGLALIAAVWVSELAAYRPLFIVSGLIWFTLSAYAIHAKLLNSAGLHDGIVTRLVSRSSRRCLMLLLAVVIIAYLATSDFHLWRAIVEFINAHTPRPSPPESEPMQQAPSGGLPEGLLGEQSESRWPRWTDYLFYGIAGAIGAAVLILLVKRYVLNLSWFRALVSWVRALLPRLFERKPPPVQAPYTEEKESLLDIGRALREARSRWLHRASRKPLGRREWEQLAAREKVRRLYQESLLTAAEAGFSRRSSDTPSEALDAAARWYEGHEEEGAAARKSAVSPRSGWLRQKRALLADLYGRARYGSREATPAELEKLAGEYPWDSRK</sequence>
<protein>
    <submittedName>
        <fullName evidence="2">DUF4129 domain-containing protein</fullName>
    </submittedName>
</protein>
<reference evidence="2 3" key="1">
    <citation type="submission" date="2020-08" db="EMBL/GenBank/DDBJ databases">
        <title>Cohnella phylogeny.</title>
        <authorList>
            <person name="Dunlap C."/>
        </authorList>
    </citation>
    <scope>NUCLEOTIDE SEQUENCE [LARGE SCALE GENOMIC DNA]</scope>
    <source>
        <strain evidence="2 3">DSM 103658</strain>
    </source>
</reference>
<gene>
    <name evidence="2" type="ORF">H4Q31_19450</name>
</gene>
<feature type="transmembrane region" description="Helical" evidence="1">
    <location>
        <begin position="37"/>
        <end position="56"/>
    </location>
</feature>
<evidence type="ECO:0000256" key="1">
    <source>
        <dbReference type="SAM" id="Phobius"/>
    </source>
</evidence>
<feature type="transmembrane region" description="Helical" evidence="1">
    <location>
        <begin position="87"/>
        <end position="102"/>
    </location>
</feature>
<feature type="transmembrane region" description="Helical" evidence="1">
    <location>
        <begin position="109"/>
        <end position="128"/>
    </location>
</feature>
<keyword evidence="1" id="KW-0812">Transmembrane</keyword>
<keyword evidence="3" id="KW-1185">Reference proteome</keyword>
<proteinExistence type="predicted"/>
<organism evidence="2 3">
    <name type="scientific">Cohnella lubricantis</name>
    <dbReference type="NCBI Taxonomy" id="2163172"/>
    <lineage>
        <taxon>Bacteria</taxon>
        <taxon>Bacillati</taxon>
        <taxon>Bacillota</taxon>
        <taxon>Bacilli</taxon>
        <taxon>Bacillales</taxon>
        <taxon>Paenibacillaceae</taxon>
        <taxon>Cohnella</taxon>
    </lineage>
</organism>
<feature type="transmembrane region" description="Helical" evidence="1">
    <location>
        <begin position="179"/>
        <end position="200"/>
    </location>
</feature>
<feature type="transmembrane region" description="Helical" evidence="1">
    <location>
        <begin position="134"/>
        <end position="158"/>
    </location>
</feature>
<feature type="transmembrane region" description="Helical" evidence="1">
    <location>
        <begin position="12"/>
        <end position="31"/>
    </location>
</feature>
<evidence type="ECO:0000313" key="2">
    <source>
        <dbReference type="EMBL" id="MBB6679466.1"/>
    </source>
</evidence>
<evidence type="ECO:0000313" key="3">
    <source>
        <dbReference type="Proteomes" id="UP000574133"/>
    </source>
</evidence>
<feature type="transmembrane region" description="Helical" evidence="1">
    <location>
        <begin position="249"/>
        <end position="267"/>
    </location>
</feature>
<comment type="caution">
    <text evidence="2">The sequence shown here is derived from an EMBL/GenBank/DDBJ whole genome shotgun (WGS) entry which is preliminary data.</text>
</comment>